<keyword evidence="1" id="KW-1133">Transmembrane helix</keyword>
<feature type="transmembrane region" description="Helical" evidence="1">
    <location>
        <begin position="52"/>
        <end position="70"/>
    </location>
</feature>
<evidence type="ECO:0000313" key="2">
    <source>
        <dbReference type="EMBL" id="WNR43252.1"/>
    </source>
</evidence>
<dbReference type="AlphaFoldDB" id="A0AA96RLJ4"/>
<organism evidence="2 3">
    <name type="scientific">Paenibacillus roseopurpureus</name>
    <dbReference type="NCBI Taxonomy" id="2918901"/>
    <lineage>
        <taxon>Bacteria</taxon>
        <taxon>Bacillati</taxon>
        <taxon>Bacillota</taxon>
        <taxon>Bacilli</taxon>
        <taxon>Bacillales</taxon>
        <taxon>Paenibacillaceae</taxon>
        <taxon>Paenibacillus</taxon>
    </lineage>
</organism>
<accession>A0AA96RLJ4</accession>
<keyword evidence="1" id="KW-0472">Membrane</keyword>
<gene>
    <name evidence="2" type="ORF">MJB10_19355</name>
</gene>
<dbReference type="Proteomes" id="UP001304650">
    <property type="component" value="Chromosome"/>
</dbReference>
<protein>
    <submittedName>
        <fullName evidence="2">Uncharacterized protein</fullName>
    </submittedName>
</protein>
<reference evidence="2" key="1">
    <citation type="submission" date="2022-02" db="EMBL/GenBank/DDBJ databases">
        <title>Paenibacillus sp. MBLB1832 Whole Genome Shotgun Sequencing.</title>
        <authorList>
            <person name="Hwang C.Y."/>
            <person name="Cho E.-S."/>
            <person name="Seo M.-J."/>
        </authorList>
    </citation>
    <scope>NUCLEOTIDE SEQUENCE</scope>
    <source>
        <strain evidence="2">MBLB1832</strain>
    </source>
</reference>
<name>A0AA96RLJ4_9BACL</name>
<dbReference type="EMBL" id="CP130319">
    <property type="protein sequence ID" value="WNR43252.1"/>
    <property type="molecule type" value="Genomic_DNA"/>
</dbReference>
<proteinExistence type="predicted"/>
<feature type="transmembrane region" description="Helical" evidence="1">
    <location>
        <begin position="20"/>
        <end position="40"/>
    </location>
</feature>
<dbReference type="KEGG" id="proo:MJB10_19355"/>
<dbReference type="RefSeq" id="WP_314797361.1">
    <property type="nucleotide sequence ID" value="NZ_CP130319.1"/>
</dbReference>
<keyword evidence="1" id="KW-0812">Transmembrane</keyword>
<sequence length="87" mass="10337">MKDSHKATWLKRKKLGRSKYLMYFGLLPWGLALTILTSFLEFLSYGSIESTWVSIRFIIFMFIGFFVANARWNAMERRFEPPAPRRP</sequence>
<keyword evidence="3" id="KW-1185">Reference proteome</keyword>
<evidence type="ECO:0000313" key="3">
    <source>
        <dbReference type="Proteomes" id="UP001304650"/>
    </source>
</evidence>
<evidence type="ECO:0000256" key="1">
    <source>
        <dbReference type="SAM" id="Phobius"/>
    </source>
</evidence>